<name>A0AAJ5NME9_9BACT</name>
<dbReference type="KEGG" id="mds:MDIS_01585"/>
<dbReference type="AlphaFoldDB" id="A0AAJ5NME9"/>
<dbReference type="Pfam" id="PF00831">
    <property type="entry name" value="Ribosomal_L29"/>
    <property type="match status" value="1"/>
</dbReference>
<evidence type="ECO:0000256" key="3">
    <source>
        <dbReference type="ARBA" id="ARBA00023274"/>
    </source>
</evidence>
<evidence type="ECO:0000313" key="7">
    <source>
        <dbReference type="EMBL" id="VEU61519.1"/>
    </source>
</evidence>
<evidence type="ECO:0000256" key="4">
    <source>
        <dbReference type="ARBA" id="ARBA00035204"/>
    </source>
</evidence>
<dbReference type="EMBL" id="LR214971">
    <property type="protein sequence ID" value="VEU61519.1"/>
    <property type="molecule type" value="Genomic_DNA"/>
</dbReference>
<keyword evidence="3 5" id="KW-0687">Ribonucleoprotein</keyword>
<keyword evidence="8" id="KW-1185">Reference proteome</keyword>
<dbReference type="SUPFAM" id="SSF46561">
    <property type="entry name" value="Ribosomal protein L29 (L29p)"/>
    <property type="match status" value="1"/>
</dbReference>
<dbReference type="PANTHER" id="PTHR10916">
    <property type="entry name" value="60S RIBOSOMAL PROTEIN L35/50S RIBOSOMAL PROTEIN L29"/>
    <property type="match status" value="1"/>
</dbReference>
<comment type="similarity">
    <text evidence="1 5">Belongs to the universal ribosomal protein uL29 family.</text>
</comment>
<evidence type="ECO:0000313" key="9">
    <source>
        <dbReference type="Proteomes" id="UP000289629"/>
    </source>
</evidence>
<dbReference type="CDD" id="cd00427">
    <property type="entry name" value="Ribosomal_L29_HIP"/>
    <property type="match status" value="1"/>
</dbReference>
<evidence type="ECO:0000256" key="2">
    <source>
        <dbReference type="ARBA" id="ARBA00022980"/>
    </source>
</evidence>
<sequence length="121" mass="14161">MEFKELLKKTPSELNSLLLEYRSELFILRFKNQSSNLDQSHKIAQMRKIIARILTIISQKNLQENPRPKKLTKKQKKLKKITFSHRSKSIKANFNANVKPLLAPKMQNKIITTPEMSVEND</sequence>
<dbReference type="GO" id="GO:0022625">
    <property type="term" value="C:cytosolic large ribosomal subunit"/>
    <property type="evidence" value="ECO:0007669"/>
    <property type="project" value="TreeGrafter"/>
</dbReference>
<accession>A0AAJ5NME9</accession>
<dbReference type="InterPro" id="IPR050063">
    <property type="entry name" value="Ribosomal_protein_uL29"/>
</dbReference>
<dbReference type="GO" id="GO:0003735">
    <property type="term" value="F:structural constituent of ribosome"/>
    <property type="evidence" value="ECO:0007669"/>
    <property type="project" value="InterPro"/>
</dbReference>
<dbReference type="Gene3D" id="1.10.287.310">
    <property type="match status" value="1"/>
</dbReference>
<keyword evidence="2 5" id="KW-0689">Ribosomal protein</keyword>
<organism evidence="7 9">
    <name type="scientific">Mesomycoplasma dispar</name>
    <dbReference type="NCBI Taxonomy" id="86660"/>
    <lineage>
        <taxon>Bacteria</taxon>
        <taxon>Bacillati</taxon>
        <taxon>Mycoplasmatota</taxon>
        <taxon>Mycoplasmoidales</taxon>
        <taxon>Metamycoplasmataceae</taxon>
        <taxon>Mesomycoplasma</taxon>
    </lineage>
</organism>
<proteinExistence type="inferred from homology"/>
<evidence type="ECO:0000256" key="1">
    <source>
        <dbReference type="ARBA" id="ARBA00009254"/>
    </source>
</evidence>
<gene>
    <name evidence="5 7" type="primary">rpmC</name>
    <name evidence="6" type="ORF">CSW10_01485</name>
    <name evidence="7" type="ORF">NCTC10125_00309</name>
</gene>
<dbReference type="InterPro" id="IPR036049">
    <property type="entry name" value="Ribosomal_uL29_sf"/>
</dbReference>
<dbReference type="PANTHER" id="PTHR10916:SF0">
    <property type="entry name" value="LARGE RIBOSOMAL SUBUNIT PROTEIN UL29C"/>
    <property type="match status" value="1"/>
</dbReference>
<reference evidence="7 9" key="2">
    <citation type="submission" date="2019-01" db="EMBL/GenBank/DDBJ databases">
        <authorList>
            <consortium name="Pathogen Informatics"/>
        </authorList>
    </citation>
    <scope>NUCLEOTIDE SEQUENCE [LARGE SCALE GENOMIC DNA]</scope>
    <source>
        <strain evidence="7 9">NCTC10125</strain>
    </source>
</reference>
<evidence type="ECO:0000313" key="8">
    <source>
        <dbReference type="Proteomes" id="UP000224629"/>
    </source>
</evidence>
<dbReference type="Proteomes" id="UP000289629">
    <property type="component" value="Chromosome"/>
</dbReference>
<dbReference type="InterPro" id="IPR001854">
    <property type="entry name" value="Ribosomal_uL29"/>
</dbReference>
<evidence type="ECO:0000256" key="5">
    <source>
        <dbReference type="HAMAP-Rule" id="MF_00374"/>
    </source>
</evidence>
<dbReference type="HAMAP" id="MF_00374">
    <property type="entry name" value="Ribosomal_uL29"/>
    <property type="match status" value="1"/>
</dbReference>
<dbReference type="NCBIfam" id="TIGR00012">
    <property type="entry name" value="L29"/>
    <property type="match status" value="1"/>
</dbReference>
<protein>
    <recommendedName>
        <fullName evidence="4 5">Large ribosomal subunit protein uL29</fullName>
    </recommendedName>
</protein>
<dbReference type="EMBL" id="CP024161">
    <property type="protein sequence ID" value="ATP59613.1"/>
    <property type="molecule type" value="Genomic_DNA"/>
</dbReference>
<dbReference type="Proteomes" id="UP000224629">
    <property type="component" value="Chromosome"/>
</dbReference>
<dbReference type="GO" id="GO:0006412">
    <property type="term" value="P:translation"/>
    <property type="evidence" value="ECO:0007669"/>
    <property type="project" value="UniProtKB-UniRule"/>
</dbReference>
<dbReference type="RefSeq" id="WP_044635339.1">
    <property type="nucleotide sequence ID" value="NZ_CP007229.1"/>
</dbReference>
<reference evidence="6 8" key="1">
    <citation type="submission" date="2017-10" db="EMBL/GenBank/DDBJ databases">
        <title>Genome-wide analysis of the first isolated strain mycoplasma dispar GS01.</title>
        <authorList>
            <person name="Hao H."/>
            <person name="Chen S."/>
            <person name="Zhao P."/>
            <person name="Chu Y."/>
            <person name="Liu Y."/>
        </authorList>
    </citation>
    <scope>NUCLEOTIDE SEQUENCE [LARGE SCALE GENOMIC DNA]</scope>
    <source>
        <strain evidence="6 8">GS01</strain>
    </source>
</reference>
<evidence type="ECO:0000313" key="6">
    <source>
        <dbReference type="EMBL" id="ATP59613.1"/>
    </source>
</evidence>